<dbReference type="EMBL" id="CM056742">
    <property type="protein sequence ID" value="KAJ8678266.1"/>
    <property type="molecule type" value="Genomic_DNA"/>
</dbReference>
<evidence type="ECO:0000313" key="1">
    <source>
        <dbReference type="EMBL" id="KAJ8678266.1"/>
    </source>
</evidence>
<gene>
    <name evidence="1" type="ORF">QAD02_014053</name>
</gene>
<sequence length="352" mass="40202">MTRVKRYFREKVSTIRGGCKCAAADNSDKSSCENNVFSNDIFELIKWARIGSSYREEKVDQNLGLHRQLVKVSPFLDQSSVDGSFLLLSLSGDSFHPPLQWLLFRNEQSWKKILDCLKIQHAALPLLTNSQQIQIKKKRLRRYWVKPLLKPAVRDSVGGSARIISYLKDSDHEGFYKLFHMGPGNFEHIHDLVKPLIQKQVIRRQPISTEIRLAATLLYLAKGSNITLTPTFFSIGVSKLYGIIAETCQALKVALSPLYLKFATEPAHWLSIAHIFWLEWRNPNCAGALDGTHICILRPPQGGTLFFNYKYYHSIISLIICDADVRVIWFSLGDYGMHYSPCKISIVSKKER</sequence>
<name>A0ACC2P5Z2_9HYME</name>
<evidence type="ECO:0000313" key="2">
    <source>
        <dbReference type="Proteomes" id="UP001239111"/>
    </source>
</evidence>
<dbReference type="Proteomes" id="UP001239111">
    <property type="component" value="Chromosome 2"/>
</dbReference>
<proteinExistence type="predicted"/>
<reference evidence="1" key="1">
    <citation type="submission" date="2023-04" db="EMBL/GenBank/DDBJ databases">
        <title>A chromosome-level genome assembly of the parasitoid wasp Eretmocerus hayati.</title>
        <authorList>
            <person name="Zhong Y."/>
            <person name="Liu S."/>
            <person name="Liu Y."/>
        </authorList>
    </citation>
    <scope>NUCLEOTIDE SEQUENCE</scope>
    <source>
        <strain evidence="1">ZJU_SS_LIU_2023</strain>
    </source>
</reference>
<keyword evidence="2" id="KW-1185">Reference proteome</keyword>
<comment type="caution">
    <text evidence="1">The sequence shown here is derived from an EMBL/GenBank/DDBJ whole genome shotgun (WGS) entry which is preliminary data.</text>
</comment>
<accession>A0ACC2P5Z2</accession>
<protein>
    <submittedName>
        <fullName evidence="1">Uncharacterized protein</fullName>
    </submittedName>
</protein>
<organism evidence="1 2">
    <name type="scientific">Eretmocerus hayati</name>
    <dbReference type="NCBI Taxonomy" id="131215"/>
    <lineage>
        <taxon>Eukaryota</taxon>
        <taxon>Metazoa</taxon>
        <taxon>Ecdysozoa</taxon>
        <taxon>Arthropoda</taxon>
        <taxon>Hexapoda</taxon>
        <taxon>Insecta</taxon>
        <taxon>Pterygota</taxon>
        <taxon>Neoptera</taxon>
        <taxon>Endopterygota</taxon>
        <taxon>Hymenoptera</taxon>
        <taxon>Apocrita</taxon>
        <taxon>Proctotrupomorpha</taxon>
        <taxon>Chalcidoidea</taxon>
        <taxon>Aphelinidae</taxon>
        <taxon>Aphelininae</taxon>
        <taxon>Eretmocerus</taxon>
    </lineage>
</organism>